<keyword evidence="1 3" id="KW-0479">Metal-binding</keyword>
<evidence type="ECO:0000259" key="4">
    <source>
        <dbReference type="PROSITE" id="PS50089"/>
    </source>
</evidence>
<evidence type="ECO:0000313" key="6">
    <source>
        <dbReference type="Proteomes" id="UP001620626"/>
    </source>
</evidence>
<dbReference type="AlphaFoldDB" id="A0ABD2LH44"/>
<dbReference type="InterPro" id="IPR013083">
    <property type="entry name" value="Znf_RING/FYVE/PHD"/>
</dbReference>
<evidence type="ECO:0000313" key="5">
    <source>
        <dbReference type="EMBL" id="KAL3114542.1"/>
    </source>
</evidence>
<keyword evidence="6" id="KW-1185">Reference proteome</keyword>
<dbReference type="Proteomes" id="UP001620626">
    <property type="component" value="Unassembled WGS sequence"/>
</dbReference>
<gene>
    <name evidence="5" type="ORF">niasHT_014349</name>
</gene>
<dbReference type="PANTHER" id="PTHR43016">
    <property type="entry name" value="PRESEQUENCE PROTEASE"/>
    <property type="match status" value="1"/>
</dbReference>
<dbReference type="GO" id="GO:0008270">
    <property type="term" value="F:zinc ion binding"/>
    <property type="evidence" value="ECO:0007669"/>
    <property type="project" value="UniProtKB-KW"/>
</dbReference>
<reference evidence="5 6" key="1">
    <citation type="submission" date="2024-10" db="EMBL/GenBank/DDBJ databases">
        <authorList>
            <person name="Kim D."/>
        </authorList>
    </citation>
    <scope>NUCLEOTIDE SEQUENCE [LARGE SCALE GENOMIC DNA]</scope>
    <source>
        <strain evidence="5">BH-2024</strain>
    </source>
</reference>
<dbReference type="InterPro" id="IPR001841">
    <property type="entry name" value="Znf_RING"/>
</dbReference>
<keyword evidence="2" id="KW-0862">Zinc</keyword>
<accession>A0ABD2LH44</accession>
<sequence length="281" mass="31142">MLPKLTQTMDCPTRWNTLCSWAVSGTHTMLDIIANNCQGSWTSAYTDKDHTAYELYTAGSSGFLKVLPVFLDHLLRPTLTQPQYDTKVHHIKGEGKDSGIVYSEVQAVEFGMDFFVGAKEEEAVQSSGKRLLCDGRRAMANATYASRARAAKSKKRQAVLRKAARARAGNIAKSQRAERCVICRKGISPMTRTTMGCHHPLHQRCLYNFVRANLDCPDGGGGDRPEQTCGENVIYTGVIKLHSSEFLTINKEISTIFRHFYAVLIQQLTAFTLGISSCSIP</sequence>
<dbReference type="PANTHER" id="PTHR43016:SF16">
    <property type="entry name" value="METALLOPROTEASE, PUTATIVE (AFU_ORTHOLOGUE AFUA_4G07610)-RELATED"/>
    <property type="match status" value="1"/>
</dbReference>
<dbReference type="EMBL" id="JBICBT010000413">
    <property type="protein sequence ID" value="KAL3114542.1"/>
    <property type="molecule type" value="Genomic_DNA"/>
</dbReference>
<organism evidence="5 6">
    <name type="scientific">Heterodera trifolii</name>
    <dbReference type="NCBI Taxonomy" id="157864"/>
    <lineage>
        <taxon>Eukaryota</taxon>
        <taxon>Metazoa</taxon>
        <taxon>Ecdysozoa</taxon>
        <taxon>Nematoda</taxon>
        <taxon>Chromadorea</taxon>
        <taxon>Rhabditida</taxon>
        <taxon>Tylenchina</taxon>
        <taxon>Tylenchomorpha</taxon>
        <taxon>Tylenchoidea</taxon>
        <taxon>Heteroderidae</taxon>
        <taxon>Heteroderinae</taxon>
        <taxon>Heterodera</taxon>
    </lineage>
</organism>
<comment type="caution">
    <text evidence="5">The sequence shown here is derived from an EMBL/GenBank/DDBJ whole genome shotgun (WGS) entry which is preliminary data.</text>
</comment>
<evidence type="ECO:0000256" key="2">
    <source>
        <dbReference type="ARBA" id="ARBA00022833"/>
    </source>
</evidence>
<proteinExistence type="predicted"/>
<evidence type="ECO:0000256" key="3">
    <source>
        <dbReference type="PROSITE-ProRule" id="PRU00175"/>
    </source>
</evidence>
<dbReference type="SUPFAM" id="SSF57850">
    <property type="entry name" value="RING/U-box"/>
    <property type="match status" value="1"/>
</dbReference>
<dbReference type="PROSITE" id="PS50089">
    <property type="entry name" value="ZF_RING_2"/>
    <property type="match status" value="1"/>
</dbReference>
<dbReference type="SUPFAM" id="SSF63411">
    <property type="entry name" value="LuxS/MPP-like metallohydrolase"/>
    <property type="match status" value="1"/>
</dbReference>
<name>A0ABD2LH44_9BILA</name>
<dbReference type="InterPro" id="IPR011249">
    <property type="entry name" value="Metalloenz_LuxS/M16"/>
</dbReference>
<protein>
    <recommendedName>
        <fullName evidence="4">RING-type domain-containing protein</fullName>
    </recommendedName>
</protein>
<dbReference type="Gene3D" id="3.30.830.10">
    <property type="entry name" value="Metalloenzyme, LuxS/M16 peptidase-like"/>
    <property type="match status" value="1"/>
</dbReference>
<keyword evidence="1 3" id="KW-0863">Zinc-finger</keyword>
<dbReference type="Gene3D" id="3.30.40.10">
    <property type="entry name" value="Zinc/RING finger domain, C3HC4 (zinc finger)"/>
    <property type="match status" value="1"/>
</dbReference>
<evidence type="ECO:0000256" key="1">
    <source>
        <dbReference type="ARBA" id="ARBA00022771"/>
    </source>
</evidence>
<feature type="domain" description="RING-type" evidence="4">
    <location>
        <begin position="180"/>
        <end position="217"/>
    </location>
</feature>